<proteinExistence type="predicted"/>
<evidence type="ECO:0000313" key="3">
    <source>
        <dbReference type="Proteomes" id="UP000629287"/>
    </source>
</evidence>
<organism evidence="2 3">
    <name type="scientific">Streptomyces stelliscabiei</name>
    <dbReference type="NCBI Taxonomy" id="146820"/>
    <lineage>
        <taxon>Bacteria</taxon>
        <taxon>Bacillati</taxon>
        <taxon>Actinomycetota</taxon>
        <taxon>Actinomycetes</taxon>
        <taxon>Kitasatosporales</taxon>
        <taxon>Streptomycetaceae</taxon>
        <taxon>Streptomyces</taxon>
    </lineage>
</organism>
<sequence length="162" mass="17824">MGRRHGRGPGRRRLTARRPPPGDVLGGLQESGRRIAQALAARPDDERPWEALRRAFDVPTRMNEEASEQVLSYLRMLRETPSLRARHHEKQLAGRSWWVSEVAPRLETVPCLPTDTRPGALAALLDRAVGAFGEWRTQLRPGSPRCGGRAGGFTGAGYGSPA</sequence>
<dbReference type="RefSeq" id="WP_192781784.1">
    <property type="nucleotide sequence ID" value="NZ_JADBGF010000001.1"/>
</dbReference>
<name>A0A8I0TW25_9ACTN</name>
<protein>
    <submittedName>
        <fullName evidence="2">Uncharacterized protein</fullName>
    </submittedName>
</protein>
<dbReference type="AlphaFoldDB" id="A0A8I0TW25"/>
<accession>A0A8I0TW25</accession>
<reference evidence="2 3" key="1">
    <citation type="submission" date="2020-10" db="EMBL/GenBank/DDBJ databases">
        <title>Sequencing the genomes of 1000 actinobacteria strains.</title>
        <authorList>
            <person name="Klenk H.-P."/>
        </authorList>
    </citation>
    <scope>NUCLEOTIDE SEQUENCE [LARGE SCALE GENOMIC DNA]</scope>
    <source>
        <strain evidence="2 3">DSM 41803</strain>
    </source>
</reference>
<gene>
    <name evidence="2" type="ORF">H4687_008671</name>
</gene>
<evidence type="ECO:0000313" key="2">
    <source>
        <dbReference type="EMBL" id="MBE1602542.1"/>
    </source>
</evidence>
<evidence type="ECO:0000256" key="1">
    <source>
        <dbReference type="SAM" id="MobiDB-lite"/>
    </source>
</evidence>
<dbReference type="EMBL" id="JADBGF010000001">
    <property type="protein sequence ID" value="MBE1602542.1"/>
    <property type="molecule type" value="Genomic_DNA"/>
</dbReference>
<feature type="compositionally biased region" description="Basic residues" evidence="1">
    <location>
        <begin position="1"/>
        <end position="16"/>
    </location>
</feature>
<comment type="caution">
    <text evidence="2">The sequence shown here is derived from an EMBL/GenBank/DDBJ whole genome shotgun (WGS) entry which is preliminary data.</text>
</comment>
<dbReference type="Proteomes" id="UP000629287">
    <property type="component" value="Unassembled WGS sequence"/>
</dbReference>
<keyword evidence="3" id="KW-1185">Reference proteome</keyword>
<dbReference type="GeneID" id="86833119"/>
<dbReference type="Gene3D" id="1.10.357.10">
    <property type="entry name" value="Tetracycline Repressor, domain 2"/>
    <property type="match status" value="1"/>
</dbReference>
<feature type="compositionally biased region" description="Gly residues" evidence="1">
    <location>
        <begin position="148"/>
        <end position="162"/>
    </location>
</feature>
<feature type="region of interest" description="Disordered" evidence="1">
    <location>
        <begin position="143"/>
        <end position="162"/>
    </location>
</feature>
<feature type="region of interest" description="Disordered" evidence="1">
    <location>
        <begin position="1"/>
        <end position="30"/>
    </location>
</feature>